<feature type="transmembrane region" description="Helical" evidence="1">
    <location>
        <begin position="156"/>
        <end position="177"/>
    </location>
</feature>
<dbReference type="Proteomes" id="UP000637359">
    <property type="component" value="Unassembled WGS sequence"/>
</dbReference>
<dbReference type="EMBL" id="JACOOL010000011">
    <property type="protein sequence ID" value="MBC5638048.1"/>
    <property type="molecule type" value="Genomic_DNA"/>
</dbReference>
<comment type="caution">
    <text evidence="3">The sequence shown here is derived from an EMBL/GenBank/DDBJ whole genome shotgun (WGS) entry which is preliminary data.</text>
</comment>
<protein>
    <submittedName>
        <fullName evidence="3">HD-GYP domain-containing protein</fullName>
    </submittedName>
</protein>
<dbReference type="SMART" id="SM00471">
    <property type="entry name" value="HDc"/>
    <property type="match status" value="1"/>
</dbReference>
<keyword evidence="4" id="KW-1185">Reference proteome</keyword>
<dbReference type="CDD" id="cd00077">
    <property type="entry name" value="HDc"/>
    <property type="match status" value="1"/>
</dbReference>
<feature type="transmembrane region" description="Helical" evidence="1">
    <location>
        <begin position="131"/>
        <end position="150"/>
    </location>
</feature>
<dbReference type="Pfam" id="PF13487">
    <property type="entry name" value="HD_5"/>
    <property type="match status" value="1"/>
</dbReference>
<reference evidence="3" key="1">
    <citation type="submission" date="2020-08" db="EMBL/GenBank/DDBJ databases">
        <title>Genome public.</title>
        <authorList>
            <person name="Liu C."/>
            <person name="Sun Q."/>
        </authorList>
    </citation>
    <scope>NUCLEOTIDE SEQUENCE</scope>
    <source>
        <strain evidence="3">BX22</strain>
    </source>
</reference>
<keyword evidence="1" id="KW-0812">Transmembrane</keyword>
<evidence type="ECO:0000259" key="2">
    <source>
        <dbReference type="PROSITE" id="PS51832"/>
    </source>
</evidence>
<gene>
    <name evidence="3" type="ORF">H8S33_14720</name>
</gene>
<accession>A0A923RK97</accession>
<dbReference type="InterPro" id="IPR037522">
    <property type="entry name" value="HD_GYP_dom"/>
</dbReference>
<dbReference type="PANTHER" id="PTHR43155">
    <property type="entry name" value="CYCLIC DI-GMP PHOSPHODIESTERASE PA4108-RELATED"/>
    <property type="match status" value="1"/>
</dbReference>
<proteinExistence type="predicted"/>
<dbReference type="AlphaFoldDB" id="A0A923RK97"/>
<evidence type="ECO:0000313" key="3">
    <source>
        <dbReference type="EMBL" id="MBC5638048.1"/>
    </source>
</evidence>
<dbReference type="PROSITE" id="PS51832">
    <property type="entry name" value="HD_GYP"/>
    <property type="match status" value="1"/>
</dbReference>
<dbReference type="Gene3D" id="1.10.3210.10">
    <property type="entry name" value="Hypothetical protein af1432"/>
    <property type="match status" value="1"/>
</dbReference>
<feature type="domain" description="HD-GYP" evidence="2">
    <location>
        <begin position="187"/>
        <end position="383"/>
    </location>
</feature>
<feature type="transmembrane region" description="Helical" evidence="1">
    <location>
        <begin position="57"/>
        <end position="74"/>
    </location>
</feature>
<dbReference type="SUPFAM" id="SSF109604">
    <property type="entry name" value="HD-domain/PDEase-like"/>
    <property type="match status" value="1"/>
</dbReference>
<feature type="transmembrane region" description="Helical" evidence="1">
    <location>
        <begin position="107"/>
        <end position="126"/>
    </location>
</feature>
<keyword evidence="1" id="KW-0472">Membrane</keyword>
<keyword evidence="1" id="KW-1133">Transmembrane helix</keyword>
<sequence>MEKTLHKSLLYEEKQATKWFLGLFYGTFLIYDVIYYYLFPILPWGSEEGISLSIKDYFLYLVVGFLVPVTFYLFKKKKLWLIKYLYFISYTTITMIGDIWYYSTTDFPYSSGNLVEVVIILFAPIFVNKKYFYVVFLGTTIKYIMVGLFLDFSEVMLPLLVVIVLYMISFIILHRIISYVETVMSSYDRQIEGIVKGIIATLELKDPYTRGHSERVAEYAMSLATATEKFDKDELRYFYYACLLHDIGKIHIPDAILTKPGKLSNEEYDIIKTHPRVGAEAVEDVEGISANIDVVLHHHERWDGKGYPDGLKGEESPLLARITALADAFDAMTSSRSYRPALSLEDAYERIIEGKGTQFDPKLVEIFQSIFPDWEKIHSKHNSN</sequence>
<dbReference type="InterPro" id="IPR003607">
    <property type="entry name" value="HD/PDEase_dom"/>
</dbReference>
<dbReference type="InterPro" id="IPR048436">
    <property type="entry name" value="MASE12"/>
</dbReference>
<organism evidence="3 4">
    <name type="scientific">Ornithinibacillus hominis</name>
    <dbReference type="NCBI Taxonomy" id="2763055"/>
    <lineage>
        <taxon>Bacteria</taxon>
        <taxon>Bacillati</taxon>
        <taxon>Bacillota</taxon>
        <taxon>Bacilli</taxon>
        <taxon>Bacillales</taxon>
        <taxon>Bacillaceae</taxon>
        <taxon>Ornithinibacillus</taxon>
    </lineage>
</organism>
<dbReference type="Pfam" id="PF20971">
    <property type="entry name" value="MASE12"/>
    <property type="match status" value="1"/>
</dbReference>
<evidence type="ECO:0000256" key="1">
    <source>
        <dbReference type="SAM" id="Phobius"/>
    </source>
</evidence>
<name>A0A923RK97_9BACI</name>
<feature type="transmembrane region" description="Helical" evidence="1">
    <location>
        <begin position="81"/>
        <end position="101"/>
    </location>
</feature>
<dbReference type="RefSeq" id="WP_186870756.1">
    <property type="nucleotide sequence ID" value="NZ_JACOOL010000011.1"/>
</dbReference>
<feature type="transmembrane region" description="Helical" evidence="1">
    <location>
        <begin position="20"/>
        <end position="37"/>
    </location>
</feature>
<evidence type="ECO:0000313" key="4">
    <source>
        <dbReference type="Proteomes" id="UP000637359"/>
    </source>
</evidence>